<organism evidence="2 3">
    <name type="scientific">Acidihalobacter aeolianus</name>
    <dbReference type="NCBI Taxonomy" id="2792603"/>
    <lineage>
        <taxon>Bacteria</taxon>
        <taxon>Pseudomonadati</taxon>
        <taxon>Pseudomonadota</taxon>
        <taxon>Gammaproteobacteria</taxon>
        <taxon>Chromatiales</taxon>
        <taxon>Ectothiorhodospiraceae</taxon>
        <taxon>Acidihalobacter</taxon>
    </lineage>
</organism>
<evidence type="ECO:0000256" key="1">
    <source>
        <dbReference type="SAM" id="SignalP"/>
    </source>
</evidence>
<accession>A0A1D8KAR6</accession>
<keyword evidence="1" id="KW-0732">Signal</keyword>
<proteinExistence type="predicted"/>
<evidence type="ECO:0008006" key="4">
    <source>
        <dbReference type="Google" id="ProtNLM"/>
    </source>
</evidence>
<keyword evidence="3" id="KW-1185">Reference proteome</keyword>
<sequence length="275" mass="29862">MVAAGLLLASCGTAWAGEVNTAIVNADRYLSVQLGGMQQNYRETYNGTVPDKEQGTIPSIGIEYSLLGLDRPFRFVLGLNYASGDTHYIGSLQNGTPFNTVTGNHILDAHIGLGYAFGFGSFALIPGVEYGEHSWTRNISHNADIYYPAANTVVAGGQERYGNQYAAFTLDGQFAINQVTVLSLSGAYGTTLNPTMTNSSHPGLTYYLGTKPWARIGLKLDYAAYENLHLGVGVSYTRFKYGMSGQYPVSSTLLTFEPNSETQQTNFDLTLSYNF</sequence>
<dbReference type="EMBL" id="CP017448">
    <property type="protein sequence ID" value="AOV18062.1"/>
    <property type="molecule type" value="Genomic_DNA"/>
</dbReference>
<feature type="chain" id="PRO_5009109828" description="Outer membrane protein beta-barrel domain-containing protein" evidence="1">
    <location>
        <begin position="17"/>
        <end position="275"/>
    </location>
</feature>
<name>A0A1D8KAR6_9GAMM</name>
<gene>
    <name evidence="2" type="ORF">BJI67_14210</name>
</gene>
<reference evidence="2 3" key="1">
    <citation type="submission" date="2016-09" db="EMBL/GenBank/DDBJ databases">
        <title>Acidihalobacter prosperus V6 (DSM14174).</title>
        <authorList>
            <person name="Khaleque H.N."/>
            <person name="Ramsay J.P."/>
            <person name="Murphy R.J.T."/>
            <person name="Kaksonen A.H."/>
            <person name="Boxall N.J."/>
            <person name="Watkin E.L.J."/>
        </authorList>
    </citation>
    <scope>NUCLEOTIDE SEQUENCE [LARGE SCALE GENOMIC DNA]</scope>
    <source>
        <strain evidence="2 3">V6</strain>
    </source>
</reference>
<evidence type="ECO:0000313" key="2">
    <source>
        <dbReference type="EMBL" id="AOV18062.1"/>
    </source>
</evidence>
<evidence type="ECO:0000313" key="3">
    <source>
        <dbReference type="Proteomes" id="UP000095342"/>
    </source>
</evidence>
<dbReference type="Proteomes" id="UP000095342">
    <property type="component" value="Chromosome"/>
</dbReference>
<protein>
    <recommendedName>
        <fullName evidence="4">Outer membrane protein beta-barrel domain-containing protein</fullName>
    </recommendedName>
</protein>
<feature type="signal peptide" evidence="1">
    <location>
        <begin position="1"/>
        <end position="16"/>
    </location>
</feature>
<dbReference type="KEGG" id="aaeo:BJI67_14210"/>
<dbReference type="AlphaFoldDB" id="A0A1D8KAR6"/>